<accession>A0A1X2HR67</accession>
<comment type="caution">
    <text evidence="2">The sequence shown here is derived from an EMBL/GenBank/DDBJ whole genome shotgun (WGS) entry which is preliminary data.</text>
</comment>
<dbReference type="OrthoDB" id="2289305at2759"/>
<name>A0A1X2HR67_9FUNG</name>
<keyword evidence="3" id="KW-1185">Reference proteome</keyword>
<feature type="compositionally biased region" description="Polar residues" evidence="1">
    <location>
        <begin position="73"/>
        <end position="90"/>
    </location>
</feature>
<gene>
    <name evidence="2" type="ORF">BCR42DRAFT_444453</name>
</gene>
<dbReference type="STRING" id="90262.A0A1X2HR67"/>
<protein>
    <submittedName>
        <fullName evidence="2">Uncharacterized protein</fullName>
    </submittedName>
</protein>
<evidence type="ECO:0000313" key="2">
    <source>
        <dbReference type="EMBL" id="ORZ02005.1"/>
    </source>
</evidence>
<feature type="region of interest" description="Disordered" evidence="1">
    <location>
        <begin position="43"/>
        <end position="100"/>
    </location>
</feature>
<proteinExistence type="predicted"/>
<organism evidence="2 3">
    <name type="scientific">Absidia repens</name>
    <dbReference type="NCBI Taxonomy" id="90262"/>
    <lineage>
        <taxon>Eukaryota</taxon>
        <taxon>Fungi</taxon>
        <taxon>Fungi incertae sedis</taxon>
        <taxon>Mucoromycota</taxon>
        <taxon>Mucoromycotina</taxon>
        <taxon>Mucoromycetes</taxon>
        <taxon>Mucorales</taxon>
        <taxon>Cunninghamellaceae</taxon>
        <taxon>Absidia</taxon>
    </lineage>
</organism>
<sequence length="270" mass="29763">MSAAKRCRGCRFNQQETVSNRGGQCRCGSTTHTRVSHRDCLLNTRNSDRNNDNDDNDDTGSSSRSDNEFPDQQPLQTPTPCLCGSTTHSRATSHDCPRNPNSPYKKAAISTTFHPEYVFGANVIEEAGPHSRRHVLPGMDHTCTYCGAKNCIEERSSTTSATSPKFSLCCLNGKISIPLPQPPPSELYDMLIGDRTKDDTVKDFHTNIRAYNTLFAFASMVANVDHSMIPLGTSRPSTYRINGTIYHGVGALRSNVFEQANCHESTNNIV</sequence>
<dbReference type="Proteomes" id="UP000193560">
    <property type="component" value="Unassembled WGS sequence"/>
</dbReference>
<evidence type="ECO:0000313" key="3">
    <source>
        <dbReference type="Proteomes" id="UP000193560"/>
    </source>
</evidence>
<dbReference type="EMBL" id="MCGE01000055">
    <property type="protein sequence ID" value="ORZ02005.1"/>
    <property type="molecule type" value="Genomic_DNA"/>
</dbReference>
<reference evidence="2 3" key="1">
    <citation type="submission" date="2016-07" db="EMBL/GenBank/DDBJ databases">
        <title>Pervasive Adenine N6-methylation of Active Genes in Fungi.</title>
        <authorList>
            <consortium name="DOE Joint Genome Institute"/>
            <person name="Mondo S.J."/>
            <person name="Dannebaum R.O."/>
            <person name="Kuo R.C."/>
            <person name="Labutti K."/>
            <person name="Haridas S."/>
            <person name="Kuo A."/>
            <person name="Salamov A."/>
            <person name="Ahrendt S.R."/>
            <person name="Lipzen A."/>
            <person name="Sullivan W."/>
            <person name="Andreopoulos W.B."/>
            <person name="Clum A."/>
            <person name="Lindquist E."/>
            <person name="Daum C."/>
            <person name="Ramamoorthy G.K."/>
            <person name="Gryganskyi A."/>
            <person name="Culley D."/>
            <person name="Magnuson J.K."/>
            <person name="James T.Y."/>
            <person name="O'Malley M.A."/>
            <person name="Stajich J.E."/>
            <person name="Spatafora J.W."/>
            <person name="Visel A."/>
            <person name="Grigoriev I.V."/>
        </authorList>
    </citation>
    <scope>NUCLEOTIDE SEQUENCE [LARGE SCALE GENOMIC DNA]</scope>
    <source>
        <strain evidence="2 3">NRRL 1336</strain>
    </source>
</reference>
<feature type="compositionally biased region" description="Basic and acidic residues" evidence="1">
    <location>
        <begin position="43"/>
        <end position="52"/>
    </location>
</feature>
<dbReference type="AlphaFoldDB" id="A0A1X2HR67"/>
<evidence type="ECO:0000256" key="1">
    <source>
        <dbReference type="SAM" id="MobiDB-lite"/>
    </source>
</evidence>